<dbReference type="EMBL" id="SOCN01000001">
    <property type="protein sequence ID" value="TDV24184.1"/>
    <property type="molecule type" value="Genomic_DNA"/>
</dbReference>
<feature type="domain" description="Peptide methionine sulphoxide reductase MsrA" evidence="5">
    <location>
        <begin position="4"/>
        <end position="153"/>
    </location>
</feature>
<dbReference type="Pfam" id="PF01625">
    <property type="entry name" value="PMSR"/>
    <property type="match status" value="1"/>
</dbReference>
<accession>A0A4R7UEW2</accession>
<dbReference type="Proteomes" id="UP000295757">
    <property type="component" value="Unassembled WGS sequence"/>
</dbReference>
<reference evidence="6 7" key="1">
    <citation type="submission" date="2019-03" db="EMBL/GenBank/DDBJ databases">
        <title>Genomic Encyclopedia of Archaeal and Bacterial Type Strains, Phase II (KMG-II): from individual species to whole genera.</title>
        <authorList>
            <person name="Goeker M."/>
        </authorList>
    </citation>
    <scope>NUCLEOTIDE SEQUENCE [LARGE SCALE GENOMIC DNA]</scope>
    <source>
        <strain evidence="6 7">ATCC 35214</strain>
    </source>
</reference>
<feature type="active site" evidence="4">
    <location>
        <position position="11"/>
    </location>
</feature>
<dbReference type="AlphaFoldDB" id="A0A4R7UEW2"/>
<evidence type="ECO:0000256" key="3">
    <source>
        <dbReference type="ARBA" id="ARBA00048782"/>
    </source>
</evidence>
<dbReference type="InterPro" id="IPR036509">
    <property type="entry name" value="Met_Sox_Rdtase_MsrA_sf"/>
</dbReference>
<dbReference type="PANTHER" id="PTHR42799:SF2">
    <property type="entry name" value="MITOCHONDRIAL PEPTIDE METHIONINE SULFOXIDE REDUCTASE"/>
    <property type="match status" value="1"/>
</dbReference>
<dbReference type="PANTHER" id="PTHR42799">
    <property type="entry name" value="MITOCHONDRIAL PEPTIDE METHIONINE SULFOXIDE REDUCTASE"/>
    <property type="match status" value="1"/>
</dbReference>
<dbReference type="GO" id="GO:0034599">
    <property type="term" value="P:cellular response to oxidative stress"/>
    <property type="evidence" value="ECO:0007669"/>
    <property type="project" value="TreeGrafter"/>
</dbReference>
<evidence type="ECO:0000313" key="6">
    <source>
        <dbReference type="EMBL" id="TDV24184.1"/>
    </source>
</evidence>
<gene>
    <name evidence="4" type="primary">msrA</name>
    <name evidence="6" type="ORF">BCF59_0134</name>
</gene>
<dbReference type="NCBIfam" id="TIGR00401">
    <property type="entry name" value="msrA"/>
    <property type="match status" value="1"/>
</dbReference>
<evidence type="ECO:0000256" key="2">
    <source>
        <dbReference type="ARBA" id="ARBA00047806"/>
    </source>
</evidence>
<dbReference type="HAMAP" id="MF_01401">
    <property type="entry name" value="MsrA"/>
    <property type="match status" value="1"/>
</dbReference>
<evidence type="ECO:0000259" key="5">
    <source>
        <dbReference type="Pfam" id="PF01625"/>
    </source>
</evidence>
<dbReference type="SUPFAM" id="SSF55068">
    <property type="entry name" value="Peptide methionine sulfoxide reductase"/>
    <property type="match status" value="1"/>
</dbReference>
<dbReference type="RefSeq" id="WP_134110223.1">
    <property type="nucleotide sequence ID" value="NZ_SOCN01000001.1"/>
</dbReference>
<dbReference type="GO" id="GO:0008113">
    <property type="term" value="F:peptide-methionine (S)-S-oxide reductase activity"/>
    <property type="evidence" value="ECO:0007669"/>
    <property type="project" value="UniProtKB-UniRule"/>
</dbReference>
<evidence type="ECO:0000256" key="1">
    <source>
        <dbReference type="ARBA" id="ARBA00023002"/>
    </source>
</evidence>
<sequence>MKKEIYLAGGCFWGVQAYFQRIKGVLETSVHYLNGGFEGVSYREVCDSSSHVEAVRIIYDDVVLTPKNIFELFLNIINPYSLNKQGNDKGVQYRIGIYSRDLELRNEFQFLNDVFQKQQQRNNYIEIMDVYDDTRAEEYHQNYLLKNPNGYCHISLNDIPDKYLKN</sequence>
<comment type="function">
    <text evidence="4">Has an important function as a repair enzyme for proteins that have been inactivated by oxidation. Catalyzes the reversible oxidation-reduction of methionine sulfoxide in proteins to methionine.</text>
</comment>
<name>A0A4R7UEW2_9BACT</name>
<keyword evidence="7" id="KW-1185">Reference proteome</keyword>
<dbReference type="Gene3D" id="3.30.1060.10">
    <property type="entry name" value="Peptide methionine sulphoxide reductase MsrA"/>
    <property type="match status" value="1"/>
</dbReference>
<dbReference type="InterPro" id="IPR002569">
    <property type="entry name" value="Met_Sox_Rdtase_MsrA_dom"/>
</dbReference>
<dbReference type="EC" id="1.8.4.11" evidence="4"/>
<proteinExistence type="inferred from homology"/>
<dbReference type="OrthoDB" id="4174719at2"/>
<comment type="catalytic activity">
    <reaction evidence="2 4">
        <text>L-methionyl-[protein] + [thioredoxin]-disulfide + H2O = L-methionyl-(S)-S-oxide-[protein] + [thioredoxin]-dithiol</text>
        <dbReference type="Rhea" id="RHEA:14217"/>
        <dbReference type="Rhea" id="RHEA-COMP:10698"/>
        <dbReference type="Rhea" id="RHEA-COMP:10700"/>
        <dbReference type="Rhea" id="RHEA-COMP:12313"/>
        <dbReference type="Rhea" id="RHEA-COMP:12315"/>
        <dbReference type="ChEBI" id="CHEBI:15377"/>
        <dbReference type="ChEBI" id="CHEBI:16044"/>
        <dbReference type="ChEBI" id="CHEBI:29950"/>
        <dbReference type="ChEBI" id="CHEBI:44120"/>
        <dbReference type="ChEBI" id="CHEBI:50058"/>
        <dbReference type="EC" id="1.8.4.11"/>
    </reaction>
</comment>
<comment type="caution">
    <text evidence="6">The sequence shown here is derived from an EMBL/GenBank/DDBJ whole genome shotgun (WGS) entry which is preliminary data.</text>
</comment>
<comment type="catalytic activity">
    <reaction evidence="3 4">
        <text>[thioredoxin]-disulfide + L-methionine + H2O = L-methionine (S)-S-oxide + [thioredoxin]-dithiol</text>
        <dbReference type="Rhea" id="RHEA:19993"/>
        <dbReference type="Rhea" id="RHEA-COMP:10698"/>
        <dbReference type="Rhea" id="RHEA-COMP:10700"/>
        <dbReference type="ChEBI" id="CHEBI:15377"/>
        <dbReference type="ChEBI" id="CHEBI:29950"/>
        <dbReference type="ChEBI" id="CHEBI:50058"/>
        <dbReference type="ChEBI" id="CHEBI:57844"/>
        <dbReference type="ChEBI" id="CHEBI:58772"/>
        <dbReference type="EC" id="1.8.4.11"/>
    </reaction>
</comment>
<dbReference type="GO" id="GO:0005737">
    <property type="term" value="C:cytoplasm"/>
    <property type="evidence" value="ECO:0007669"/>
    <property type="project" value="TreeGrafter"/>
</dbReference>
<dbReference type="InterPro" id="IPR050162">
    <property type="entry name" value="MsrA_MetSO_reductase"/>
</dbReference>
<organism evidence="6 7">
    <name type="scientific">Mycoplasmopsis mustelae</name>
    <dbReference type="NCBI Taxonomy" id="171289"/>
    <lineage>
        <taxon>Bacteria</taxon>
        <taxon>Bacillati</taxon>
        <taxon>Mycoplasmatota</taxon>
        <taxon>Mycoplasmoidales</taxon>
        <taxon>Metamycoplasmataceae</taxon>
        <taxon>Mycoplasmopsis</taxon>
    </lineage>
</organism>
<keyword evidence="1 4" id="KW-0560">Oxidoreductase</keyword>
<protein>
    <recommendedName>
        <fullName evidence="4">Peptide methionine sulfoxide reductase MsrA</fullName>
        <shortName evidence="4">Protein-methionine-S-oxide reductase</shortName>
        <ecNumber evidence="4">1.8.4.11</ecNumber>
    </recommendedName>
    <alternativeName>
        <fullName evidence="4">Peptide-methionine (S)-S-oxide reductase</fullName>
        <shortName evidence="4">Peptide Met(O) reductase</shortName>
    </alternativeName>
</protein>
<dbReference type="GO" id="GO:0033744">
    <property type="term" value="F:L-methionine:thioredoxin-disulfide S-oxidoreductase activity"/>
    <property type="evidence" value="ECO:0007669"/>
    <property type="project" value="RHEA"/>
</dbReference>
<evidence type="ECO:0000256" key="4">
    <source>
        <dbReference type="HAMAP-Rule" id="MF_01401"/>
    </source>
</evidence>
<comment type="similarity">
    <text evidence="4">Belongs to the MsrA Met sulfoxide reductase family.</text>
</comment>
<evidence type="ECO:0000313" key="7">
    <source>
        <dbReference type="Proteomes" id="UP000295757"/>
    </source>
</evidence>